<name>A0ACC1TC44_9APHY</name>
<keyword evidence="2" id="KW-1185">Reference proteome</keyword>
<protein>
    <submittedName>
        <fullName evidence="1">Uncharacterized protein</fullName>
    </submittedName>
</protein>
<proteinExistence type="predicted"/>
<gene>
    <name evidence="1" type="ORF">NM688_g1112</name>
</gene>
<sequence>MFPTKLPRALLSNCTVDNSGKRAFVEAQTVEEQGRIWDKHLKPVLLAPWIAKLFFSNPVFLWNALGVPINQMNCFLKEGVSAQQYAEETLDPIAHKTHMRTGAYHYLLCLLGHYTKQSCPLFLTRRGYEKLREDNGRIMDSFRLHTDSIVNSLRGLADASITKMVVMDHMDWFDPDAGEGGELDVEIEQMHRVLTKGGAVYWRSAAKKPWYIAHFARHGFSVEALAIRQSGLEPIDRVNMYASFYRATKL</sequence>
<dbReference type="Proteomes" id="UP001148662">
    <property type="component" value="Unassembled WGS sequence"/>
</dbReference>
<comment type="caution">
    <text evidence="1">The sequence shown here is derived from an EMBL/GenBank/DDBJ whole genome shotgun (WGS) entry which is preliminary data.</text>
</comment>
<evidence type="ECO:0000313" key="2">
    <source>
        <dbReference type="Proteomes" id="UP001148662"/>
    </source>
</evidence>
<organism evidence="1 2">
    <name type="scientific">Phlebia brevispora</name>
    <dbReference type="NCBI Taxonomy" id="194682"/>
    <lineage>
        <taxon>Eukaryota</taxon>
        <taxon>Fungi</taxon>
        <taxon>Dikarya</taxon>
        <taxon>Basidiomycota</taxon>
        <taxon>Agaricomycotina</taxon>
        <taxon>Agaricomycetes</taxon>
        <taxon>Polyporales</taxon>
        <taxon>Meruliaceae</taxon>
        <taxon>Phlebia</taxon>
    </lineage>
</organism>
<reference evidence="1" key="1">
    <citation type="submission" date="2022-07" db="EMBL/GenBank/DDBJ databases">
        <title>Genome Sequence of Phlebia brevispora.</title>
        <authorList>
            <person name="Buettner E."/>
        </authorList>
    </citation>
    <scope>NUCLEOTIDE SEQUENCE</scope>
    <source>
        <strain evidence="1">MPL23</strain>
    </source>
</reference>
<accession>A0ACC1TC44</accession>
<dbReference type="EMBL" id="JANHOG010000110">
    <property type="protein sequence ID" value="KAJ3558112.1"/>
    <property type="molecule type" value="Genomic_DNA"/>
</dbReference>
<evidence type="ECO:0000313" key="1">
    <source>
        <dbReference type="EMBL" id="KAJ3558112.1"/>
    </source>
</evidence>